<dbReference type="EMBL" id="UOEM01000074">
    <property type="protein sequence ID" value="VAW14398.1"/>
    <property type="molecule type" value="Genomic_DNA"/>
</dbReference>
<organism evidence="2">
    <name type="scientific">hydrothermal vent metagenome</name>
    <dbReference type="NCBI Taxonomy" id="652676"/>
    <lineage>
        <taxon>unclassified sequences</taxon>
        <taxon>metagenomes</taxon>
        <taxon>ecological metagenomes</taxon>
    </lineage>
</organism>
<accession>A0A3B0T8L2</accession>
<reference evidence="2" key="1">
    <citation type="submission" date="2018-06" db="EMBL/GenBank/DDBJ databases">
        <authorList>
            <person name="Zhirakovskaya E."/>
        </authorList>
    </citation>
    <scope>NUCLEOTIDE SEQUENCE</scope>
</reference>
<feature type="region of interest" description="Disordered" evidence="1">
    <location>
        <begin position="124"/>
        <end position="163"/>
    </location>
</feature>
<gene>
    <name evidence="2" type="ORF">MNBD_ALPHA09-1446</name>
</gene>
<dbReference type="AlphaFoldDB" id="A0A3B0T8L2"/>
<name>A0A3B0T8L2_9ZZZZ</name>
<evidence type="ECO:0000256" key="1">
    <source>
        <dbReference type="SAM" id="MobiDB-lite"/>
    </source>
</evidence>
<proteinExistence type="predicted"/>
<sequence>MGGILEGGRGFAAGRGAETPVFLKTVPDAGETDRTSTSMPVMPVAADGAEDPEGIMMVVRPGGGGVPAGAAANGATRGGTEGLVGTKTVARGTGATTGVLTVWGLGAGKGGGAEGAATRPGFGAGGGALTAGAPTTARRRRGGGGGENRSAKSLTDCRARSNQLDWAEAGSKVRSVAKTSTSPEPIRNLPLARILSLKD</sequence>
<evidence type="ECO:0000313" key="2">
    <source>
        <dbReference type="EMBL" id="VAW14398.1"/>
    </source>
</evidence>
<protein>
    <submittedName>
        <fullName evidence="2">Uncharacterized protein</fullName>
    </submittedName>
</protein>